<dbReference type="GO" id="GO:0046872">
    <property type="term" value="F:metal ion binding"/>
    <property type="evidence" value="ECO:0007669"/>
    <property type="project" value="UniProtKB-KW"/>
</dbReference>
<dbReference type="GO" id="GO:0008758">
    <property type="term" value="F:UDP-2,3-diacylglucosamine hydrolase activity"/>
    <property type="evidence" value="ECO:0007669"/>
    <property type="project" value="TreeGrafter"/>
</dbReference>
<feature type="domain" description="Calcineurin-like phosphoesterase" evidence="3">
    <location>
        <begin position="46"/>
        <end position="212"/>
    </location>
</feature>
<dbReference type="InterPro" id="IPR029052">
    <property type="entry name" value="Metallo-depent_PP-like"/>
</dbReference>
<name>A0A0C2SC50_9BACL</name>
<dbReference type="PATRIC" id="fig|135826.4.peg.1006"/>
<evidence type="ECO:0000256" key="2">
    <source>
        <dbReference type="ARBA" id="ARBA00022801"/>
    </source>
</evidence>
<dbReference type="EMBL" id="JXRQ01000015">
    <property type="protein sequence ID" value="KIL51499.1"/>
    <property type="molecule type" value="Genomic_DNA"/>
</dbReference>
<accession>A0A0C2SC50</accession>
<dbReference type="OrthoDB" id="9780884at2"/>
<dbReference type="PANTHER" id="PTHR31302:SF31">
    <property type="entry name" value="PHOSPHODIESTERASE YAEI"/>
    <property type="match status" value="1"/>
</dbReference>
<dbReference type="InterPro" id="IPR051158">
    <property type="entry name" value="Metallophosphoesterase_sf"/>
</dbReference>
<keyword evidence="1" id="KW-0479">Metal-binding</keyword>
<proteinExistence type="predicted"/>
<dbReference type="Pfam" id="PF00149">
    <property type="entry name" value="Metallophos"/>
    <property type="match status" value="1"/>
</dbReference>
<protein>
    <submittedName>
        <fullName evidence="4">Phosphoesterase</fullName>
    </submittedName>
</protein>
<evidence type="ECO:0000256" key="1">
    <source>
        <dbReference type="ARBA" id="ARBA00022723"/>
    </source>
</evidence>
<keyword evidence="5" id="KW-1185">Reference proteome</keyword>
<evidence type="ECO:0000313" key="4">
    <source>
        <dbReference type="EMBL" id="KIL51499.1"/>
    </source>
</evidence>
<dbReference type="InterPro" id="IPR004843">
    <property type="entry name" value="Calcineurin-like_PHP"/>
</dbReference>
<comment type="caution">
    <text evidence="4">The sequence shown here is derived from an EMBL/GenBank/DDBJ whole genome shotgun (WGS) entry which is preliminary data.</text>
</comment>
<dbReference type="SUPFAM" id="SSF56300">
    <property type="entry name" value="Metallo-dependent phosphatases"/>
    <property type="match status" value="1"/>
</dbReference>
<dbReference type="Proteomes" id="UP000031950">
    <property type="component" value="Unassembled WGS sequence"/>
</dbReference>
<dbReference type="Gene3D" id="3.60.21.10">
    <property type="match status" value="1"/>
</dbReference>
<dbReference type="CDD" id="cd07385">
    <property type="entry name" value="MPP_YkuE_C"/>
    <property type="match status" value="1"/>
</dbReference>
<dbReference type="PANTHER" id="PTHR31302">
    <property type="entry name" value="TRANSMEMBRANE PROTEIN WITH METALLOPHOSPHOESTERASE DOMAIN-RELATED"/>
    <property type="match status" value="1"/>
</dbReference>
<keyword evidence="2" id="KW-0378">Hydrolase</keyword>
<evidence type="ECO:0000313" key="5">
    <source>
        <dbReference type="Proteomes" id="UP000031950"/>
    </source>
</evidence>
<dbReference type="GO" id="GO:0016020">
    <property type="term" value="C:membrane"/>
    <property type="evidence" value="ECO:0007669"/>
    <property type="project" value="GOC"/>
</dbReference>
<organism evidence="4 5">
    <name type="scientific">Jeotgalibacillus alimentarius</name>
    <dbReference type="NCBI Taxonomy" id="135826"/>
    <lineage>
        <taxon>Bacteria</taxon>
        <taxon>Bacillati</taxon>
        <taxon>Bacillota</taxon>
        <taxon>Bacilli</taxon>
        <taxon>Bacillales</taxon>
        <taxon>Caryophanaceae</taxon>
        <taxon>Jeotgalibacillus</taxon>
    </lineage>
</organism>
<sequence>MKNKKWLIILLTVPILVVFFNYQNNALTMSSYTITSEKLQESFDDFKIIQLSDLHNKSFGENQEKLVDVVKQAKPDIIVISGDIIDSRRYNEEPALTLAEEMVQLAPVYYVSGNHEERSGKYDDLREKLIAAGVKVLTNETVTITYEEDSFLLAGVEDPVISDATAAEENLKQAFSEADTEQFTILLAHRPELFSLYREYGSDLILSGHAHGGQFRIPFLGGVVAPDQGLFPEYTSGIYEMDGSTLLVSRGLGNSIIPFRIFNRPEVVEIILKNN</sequence>
<dbReference type="RefSeq" id="WP_041121620.1">
    <property type="nucleotide sequence ID" value="NZ_JXRQ01000015.1"/>
</dbReference>
<evidence type="ECO:0000259" key="3">
    <source>
        <dbReference type="Pfam" id="PF00149"/>
    </source>
</evidence>
<gene>
    <name evidence="4" type="ORF">KP77_10110</name>
</gene>
<dbReference type="STRING" id="135826.KP77_10110"/>
<dbReference type="AlphaFoldDB" id="A0A0C2SC50"/>
<dbReference type="GO" id="GO:0009245">
    <property type="term" value="P:lipid A biosynthetic process"/>
    <property type="evidence" value="ECO:0007669"/>
    <property type="project" value="TreeGrafter"/>
</dbReference>
<reference evidence="4 5" key="1">
    <citation type="submission" date="2015-01" db="EMBL/GenBank/DDBJ databases">
        <title>Genome sequence of Jeotgalibacillus alimentarius.</title>
        <authorList>
            <person name="Goh K.M."/>
            <person name="Chan K.-G."/>
            <person name="Yaakop A.S."/>
            <person name="Ee R."/>
            <person name="Gan H.M."/>
            <person name="Chan C.S."/>
        </authorList>
    </citation>
    <scope>NUCLEOTIDE SEQUENCE [LARGE SCALE GENOMIC DNA]</scope>
    <source>
        <strain evidence="4 5">YKJ-13</strain>
    </source>
</reference>